<evidence type="ECO:0000313" key="1">
    <source>
        <dbReference type="EMBL" id="GGI13303.1"/>
    </source>
</evidence>
<accession>A0A8J3AFE9</accession>
<organism evidence="1 2">
    <name type="scientific">Gottfriedia solisilvae</name>
    <dbReference type="NCBI Taxonomy" id="1516104"/>
    <lineage>
        <taxon>Bacteria</taxon>
        <taxon>Bacillati</taxon>
        <taxon>Bacillota</taxon>
        <taxon>Bacilli</taxon>
        <taxon>Bacillales</taxon>
        <taxon>Bacillaceae</taxon>
        <taxon>Gottfriedia</taxon>
    </lineage>
</organism>
<gene>
    <name evidence="1" type="ORF">GCM10007380_17240</name>
</gene>
<reference evidence="2" key="1">
    <citation type="journal article" date="2019" name="Int. J. Syst. Evol. Microbiol.">
        <title>The Global Catalogue of Microorganisms (GCM) 10K type strain sequencing project: providing services to taxonomists for standard genome sequencing and annotation.</title>
        <authorList>
            <consortium name="The Broad Institute Genomics Platform"/>
            <consortium name="The Broad Institute Genome Sequencing Center for Infectious Disease"/>
            <person name="Wu L."/>
            <person name="Ma J."/>
        </authorList>
    </citation>
    <scope>NUCLEOTIDE SEQUENCE [LARGE SCALE GENOMIC DNA]</scope>
    <source>
        <strain evidence="2">CGMCC 1.14993</strain>
    </source>
</reference>
<name>A0A8J3AFE9_9BACI</name>
<sequence>MKAHDCPKCNTYSGECMKVIKNAPTFSEELLKCTNCSWSGKWSDMTVREVKLPEIPVGKTNTDVKPIIDYYVLHSDEIRISYSGGSCPHCGGSDPLCWCMTL</sequence>
<comment type="caution">
    <text evidence="1">The sequence shown here is derived from an EMBL/GenBank/DDBJ whole genome shotgun (WGS) entry which is preliminary data.</text>
</comment>
<dbReference type="EMBL" id="BMHB01000001">
    <property type="protein sequence ID" value="GGI13303.1"/>
    <property type="molecule type" value="Genomic_DNA"/>
</dbReference>
<dbReference type="AlphaFoldDB" id="A0A8J3AFE9"/>
<dbReference type="Proteomes" id="UP000626244">
    <property type="component" value="Unassembled WGS sequence"/>
</dbReference>
<evidence type="ECO:0000313" key="2">
    <source>
        <dbReference type="Proteomes" id="UP000626244"/>
    </source>
</evidence>
<protein>
    <submittedName>
        <fullName evidence="1">Uncharacterized protein</fullName>
    </submittedName>
</protein>
<proteinExistence type="predicted"/>
<keyword evidence="2" id="KW-1185">Reference proteome</keyword>